<feature type="non-terminal residue" evidence="3">
    <location>
        <position position="144"/>
    </location>
</feature>
<dbReference type="GeneID" id="105272936"/>
<feature type="domain" description="Methyltransferase type 11" evidence="1">
    <location>
        <begin position="1"/>
        <end position="69"/>
    </location>
</feature>
<dbReference type="PANTHER" id="PTHR43861:SF1">
    <property type="entry name" value="TRANS-ACONITATE 2-METHYLTRANSFERASE"/>
    <property type="match status" value="1"/>
</dbReference>
<proteinExistence type="predicted"/>
<dbReference type="PANTHER" id="PTHR43861">
    <property type="entry name" value="TRANS-ACONITATE 2-METHYLTRANSFERASE-RELATED"/>
    <property type="match status" value="1"/>
</dbReference>
<dbReference type="OrthoDB" id="8300214at2759"/>
<keyword evidence="2" id="KW-1185">Reference proteome</keyword>
<dbReference type="Gene3D" id="3.40.50.150">
    <property type="entry name" value="Vaccinia Virus protein VP39"/>
    <property type="match status" value="1"/>
</dbReference>
<dbReference type="GO" id="GO:0008757">
    <property type="term" value="F:S-adenosylmethionine-dependent methyltransferase activity"/>
    <property type="evidence" value="ECO:0007669"/>
    <property type="project" value="InterPro"/>
</dbReference>
<dbReference type="SUPFAM" id="SSF53335">
    <property type="entry name" value="S-adenosyl-L-methionine-dependent methyltransferases"/>
    <property type="match status" value="1"/>
</dbReference>
<protein>
    <recommendedName>
        <fullName evidence="1">Methyltransferase type 11 domain-containing protein</fullName>
    </recommendedName>
</protein>
<dbReference type="Pfam" id="PF08241">
    <property type="entry name" value="Methyltransf_11"/>
    <property type="match status" value="1"/>
</dbReference>
<dbReference type="KEGG" id="fas:105272936"/>
<evidence type="ECO:0000313" key="2">
    <source>
        <dbReference type="Proteomes" id="UP000694866"/>
    </source>
</evidence>
<accession>A0A9R1TPQ3</accession>
<sequence>MVEYGQQHYGVEGKLSFVQLDMQTPKLPESLIGQFDNVVSFYALHWCRNTRQALTNIYKLLRPGGKAIFMTITHHVIYDVYLEQEKDPRFSPYMQNSIEWTPPHQGCPDAEEKIRDDLIATKFKIQYCANKSEKFTYPTFDTLV</sequence>
<dbReference type="InterPro" id="IPR013216">
    <property type="entry name" value="Methyltransf_11"/>
</dbReference>
<organism evidence="2 3">
    <name type="scientific">Fopius arisanus</name>
    <dbReference type="NCBI Taxonomy" id="64838"/>
    <lineage>
        <taxon>Eukaryota</taxon>
        <taxon>Metazoa</taxon>
        <taxon>Ecdysozoa</taxon>
        <taxon>Arthropoda</taxon>
        <taxon>Hexapoda</taxon>
        <taxon>Insecta</taxon>
        <taxon>Pterygota</taxon>
        <taxon>Neoptera</taxon>
        <taxon>Endopterygota</taxon>
        <taxon>Hymenoptera</taxon>
        <taxon>Apocrita</taxon>
        <taxon>Ichneumonoidea</taxon>
        <taxon>Braconidae</taxon>
        <taxon>Opiinae</taxon>
        <taxon>Fopius</taxon>
    </lineage>
</organism>
<dbReference type="RefSeq" id="XP_011313472.1">
    <property type="nucleotide sequence ID" value="XM_011315170.1"/>
</dbReference>
<dbReference type="Proteomes" id="UP000694866">
    <property type="component" value="Unplaced"/>
</dbReference>
<dbReference type="CDD" id="cd02440">
    <property type="entry name" value="AdoMet_MTases"/>
    <property type="match status" value="1"/>
</dbReference>
<name>A0A9R1TPQ3_9HYME</name>
<evidence type="ECO:0000259" key="1">
    <source>
        <dbReference type="Pfam" id="PF08241"/>
    </source>
</evidence>
<reference evidence="3" key="1">
    <citation type="submission" date="2025-08" db="UniProtKB">
        <authorList>
            <consortium name="RefSeq"/>
        </authorList>
    </citation>
    <scope>IDENTIFICATION</scope>
    <source>
        <strain evidence="3">USDA-PBARC FA_bdor</strain>
        <tissue evidence="3">Whole organism</tissue>
    </source>
</reference>
<dbReference type="AlphaFoldDB" id="A0A9R1TPQ3"/>
<gene>
    <name evidence="3" type="primary">LOC105272936</name>
</gene>
<dbReference type="InterPro" id="IPR029063">
    <property type="entry name" value="SAM-dependent_MTases_sf"/>
</dbReference>
<evidence type="ECO:0000313" key="3">
    <source>
        <dbReference type="RefSeq" id="XP_011313472.1"/>
    </source>
</evidence>